<dbReference type="OrthoDB" id="5866690at2759"/>
<evidence type="ECO:0000313" key="4">
    <source>
        <dbReference type="Proteomes" id="UP000198287"/>
    </source>
</evidence>
<dbReference type="InterPro" id="IPR002921">
    <property type="entry name" value="Fungal_lipase-type"/>
</dbReference>
<proteinExistence type="predicted"/>
<dbReference type="EMBL" id="LNIX01000036">
    <property type="protein sequence ID" value="OXA40026.1"/>
    <property type="molecule type" value="Genomic_DNA"/>
</dbReference>
<dbReference type="Proteomes" id="UP000198287">
    <property type="component" value="Unassembled WGS sequence"/>
</dbReference>
<accession>A0A226D6X8</accession>
<dbReference type="CDD" id="cd00741">
    <property type="entry name" value="Lipase"/>
    <property type="match status" value="1"/>
</dbReference>
<dbReference type="AlphaFoldDB" id="A0A226D6X8"/>
<evidence type="ECO:0000259" key="2">
    <source>
        <dbReference type="Pfam" id="PF01764"/>
    </source>
</evidence>
<feature type="compositionally biased region" description="Basic and acidic residues" evidence="1">
    <location>
        <begin position="62"/>
        <end position="81"/>
    </location>
</feature>
<dbReference type="InterPro" id="IPR029058">
    <property type="entry name" value="AB_hydrolase_fold"/>
</dbReference>
<dbReference type="Gene3D" id="3.40.50.1820">
    <property type="entry name" value="alpha/beta hydrolase"/>
    <property type="match status" value="2"/>
</dbReference>
<evidence type="ECO:0000313" key="3">
    <source>
        <dbReference type="EMBL" id="OXA40026.1"/>
    </source>
</evidence>
<dbReference type="PANTHER" id="PTHR45908">
    <property type="entry name" value="PROTEIN CBG11750-RELATED"/>
    <property type="match status" value="1"/>
</dbReference>
<organism evidence="3 4">
    <name type="scientific">Folsomia candida</name>
    <name type="common">Springtail</name>
    <dbReference type="NCBI Taxonomy" id="158441"/>
    <lineage>
        <taxon>Eukaryota</taxon>
        <taxon>Metazoa</taxon>
        <taxon>Ecdysozoa</taxon>
        <taxon>Arthropoda</taxon>
        <taxon>Hexapoda</taxon>
        <taxon>Collembola</taxon>
        <taxon>Entomobryomorpha</taxon>
        <taxon>Isotomoidea</taxon>
        <taxon>Isotomidae</taxon>
        <taxon>Proisotominae</taxon>
        <taxon>Folsomia</taxon>
    </lineage>
</organism>
<gene>
    <name evidence="3" type="ORF">Fcan01_25209</name>
</gene>
<protein>
    <submittedName>
        <fullName evidence="3">Lipase</fullName>
    </submittedName>
</protein>
<feature type="region of interest" description="Disordered" evidence="1">
    <location>
        <begin position="62"/>
        <end position="82"/>
    </location>
</feature>
<dbReference type="GO" id="GO:0006629">
    <property type="term" value="P:lipid metabolic process"/>
    <property type="evidence" value="ECO:0007669"/>
    <property type="project" value="InterPro"/>
</dbReference>
<reference evidence="3 4" key="1">
    <citation type="submission" date="2015-12" db="EMBL/GenBank/DDBJ databases">
        <title>The genome of Folsomia candida.</title>
        <authorList>
            <person name="Faddeeva A."/>
            <person name="Derks M.F."/>
            <person name="Anvar Y."/>
            <person name="Smit S."/>
            <person name="Van Straalen N."/>
            <person name="Roelofs D."/>
        </authorList>
    </citation>
    <scope>NUCLEOTIDE SEQUENCE [LARGE SCALE GENOMIC DNA]</scope>
    <source>
        <strain evidence="3 4">VU population</strain>
        <tissue evidence="3">Whole body</tissue>
    </source>
</reference>
<name>A0A226D6X8_FOLCA</name>
<evidence type="ECO:0000256" key="1">
    <source>
        <dbReference type="SAM" id="MobiDB-lite"/>
    </source>
</evidence>
<dbReference type="SUPFAM" id="SSF53474">
    <property type="entry name" value="alpha/beta-Hydrolases"/>
    <property type="match status" value="1"/>
</dbReference>
<dbReference type="Pfam" id="PF01764">
    <property type="entry name" value="Lipase_3"/>
    <property type="match status" value="1"/>
</dbReference>
<comment type="caution">
    <text evidence="3">The sequence shown here is derived from an EMBL/GenBank/DDBJ whole genome shotgun (WGS) entry which is preliminary data.</text>
</comment>
<keyword evidence="4" id="KW-1185">Reference proteome</keyword>
<sequence length="415" mass="46598">MGEPGPSSTRLGLSGLVIAFRLVQKFPSWAGRVRVGSDRTWKTLESGTKTFKSETGTKFGDFYDPKLRQKRSGQETRKSGSVEKFTTNLKEKACQAFPFSIYGACSTSHSDKNTKPNTKGSSNSERIMNVQLTRNFSNVFGSITNLLNSPAYDYSRRPTKISRNVLMTIQDLQYYNYFSFAMYCPTTLETLTCPYCQHFNETVTEFEIFYNEIYATKGMVTLHGELDEIVVVFRGTVVQKVGTLLAQNPGFRVVVTGHSLGAAMASLFVYLMTSLDQFPDTNYVLITADKVPHIQIIPKYVLGMLNLPTGIMYVHHGQEVWLSDNEIYYCSKQVYEDPDCSNSVGRNYHLLDHLHFFDVNYSLCIFVEGWLNVDLLTVPGLFTPTNFIPPVPTFMKGILTGIVEGGYQGLLPVVG</sequence>
<feature type="domain" description="Fungal lipase-type" evidence="2">
    <location>
        <begin position="195"/>
        <end position="286"/>
    </location>
</feature>